<dbReference type="EMBL" id="BBNR01000007">
    <property type="protein sequence ID" value="GAL67101.1"/>
    <property type="molecule type" value="Genomic_DNA"/>
</dbReference>
<name>A0A090W899_9FLAO</name>
<evidence type="ECO:0000313" key="4">
    <source>
        <dbReference type="Proteomes" id="UP000029646"/>
    </source>
</evidence>
<gene>
    <name evidence="1" type="ORF">JCM19301_2266</name>
    <name evidence="2" type="ORF">JCM19302_2101</name>
</gene>
<protein>
    <submittedName>
        <fullName evidence="2">Uncharacterized protein</fullName>
    </submittedName>
</protein>
<evidence type="ECO:0000313" key="3">
    <source>
        <dbReference type="Proteomes" id="UP000029641"/>
    </source>
</evidence>
<dbReference type="RefSeq" id="WP_238566238.1">
    <property type="nucleotide sequence ID" value="NZ_BBNR01000007.1"/>
</dbReference>
<organism evidence="2 4">
    <name type="scientific">Jejuia pallidilutea</name>
    <dbReference type="NCBI Taxonomy" id="504487"/>
    <lineage>
        <taxon>Bacteria</taxon>
        <taxon>Pseudomonadati</taxon>
        <taxon>Bacteroidota</taxon>
        <taxon>Flavobacteriia</taxon>
        <taxon>Flavobacteriales</taxon>
        <taxon>Flavobacteriaceae</taxon>
        <taxon>Jejuia</taxon>
    </lineage>
</organism>
<evidence type="ECO:0000313" key="1">
    <source>
        <dbReference type="EMBL" id="GAL67101.1"/>
    </source>
</evidence>
<dbReference type="Proteomes" id="UP000029646">
    <property type="component" value="Unassembled WGS sequence"/>
</dbReference>
<reference evidence="3 4" key="1">
    <citation type="journal article" date="2014" name="Genome Announc.">
        <title>Draft Genome Sequence of Marine Flavobacterium Jejuia pallidilutea Strain 11shimoA1 and Pigmentation Mutants.</title>
        <authorList>
            <person name="Takatani N."/>
            <person name="Nakanishi M."/>
            <person name="Meirelles P."/>
            <person name="Mino S."/>
            <person name="Suda W."/>
            <person name="Oshima K."/>
            <person name="Hattori M."/>
            <person name="Ohkuma M."/>
            <person name="Hosokawa M."/>
            <person name="Miyashita K."/>
            <person name="Thompson F.L."/>
            <person name="Niwa A."/>
            <person name="Sawabe T."/>
            <person name="Sawabe T."/>
        </authorList>
    </citation>
    <scope>NUCLEOTIDE SEQUENCE [LARGE SCALE GENOMIC DNA]</scope>
    <source>
        <strain evidence="1 3">JCM 19301</strain>
        <strain evidence="2">JCM 19302</strain>
        <strain evidence="4">JCM19302</strain>
    </source>
</reference>
<evidence type="ECO:0000313" key="2">
    <source>
        <dbReference type="EMBL" id="GAL73240.1"/>
    </source>
</evidence>
<dbReference type="EMBL" id="BBNS01000044">
    <property type="protein sequence ID" value="GAL73240.1"/>
    <property type="molecule type" value="Genomic_DNA"/>
</dbReference>
<dbReference type="eggNOG" id="COG2304">
    <property type="taxonomic scope" value="Bacteria"/>
</dbReference>
<dbReference type="AlphaFoldDB" id="A0A090W899"/>
<comment type="caution">
    <text evidence="2">The sequence shown here is derived from an EMBL/GenBank/DDBJ whole genome shotgun (WGS) entry which is preliminary data.</text>
</comment>
<accession>A0A090W899</accession>
<proteinExistence type="predicted"/>
<sequence>MEYNIEEQFLNADVAKLKQLAANTSGKSYFVNNVDELISELVNNEHYKPIQKSNKNTVPLIDWKYLLVFLILTLSAEWFLRKYNGLI</sequence>
<dbReference type="Proteomes" id="UP000029641">
    <property type="component" value="Unassembled WGS sequence"/>
</dbReference>